<keyword evidence="5 12" id="KW-0479">Metal-binding</keyword>
<dbReference type="InterPro" id="IPR007197">
    <property type="entry name" value="rSAM"/>
</dbReference>
<evidence type="ECO:0000313" key="17">
    <source>
        <dbReference type="Proteomes" id="UP000002382"/>
    </source>
</evidence>
<keyword evidence="2 12" id="KW-0004">4Fe-4S</keyword>
<evidence type="ECO:0000256" key="5">
    <source>
        <dbReference type="ARBA" id="ARBA00022723"/>
    </source>
</evidence>
<dbReference type="SFLD" id="SFLDF00273">
    <property type="entry name" value="(dimethylallyl)adenosine_tRNA"/>
    <property type="match status" value="1"/>
</dbReference>
<dbReference type="InterPro" id="IPR006638">
    <property type="entry name" value="Elp3/MiaA/NifB-like_rSAM"/>
</dbReference>
<dbReference type="AlphaFoldDB" id="C5CEQ0"/>
<dbReference type="PROSITE" id="PS51449">
    <property type="entry name" value="MTTASE_N"/>
    <property type="match status" value="1"/>
</dbReference>
<dbReference type="GO" id="GO:0051539">
    <property type="term" value="F:4 iron, 4 sulfur cluster binding"/>
    <property type="evidence" value="ECO:0007669"/>
    <property type="project" value="UniProtKB-UniRule"/>
</dbReference>
<dbReference type="InterPro" id="IPR038135">
    <property type="entry name" value="Methylthiotransferase_N_sf"/>
</dbReference>
<dbReference type="InterPro" id="IPR020612">
    <property type="entry name" value="Methylthiotransferase_CS"/>
</dbReference>
<feature type="binding site" evidence="12">
    <location>
        <position position="156"/>
    </location>
    <ligand>
        <name>[4Fe-4S] cluster</name>
        <dbReference type="ChEBI" id="CHEBI:49883"/>
        <label>2</label>
        <note>4Fe-4S-S-AdoMet</note>
    </ligand>
</feature>
<proteinExistence type="inferred from homology"/>
<dbReference type="Pfam" id="PF04055">
    <property type="entry name" value="Radical_SAM"/>
    <property type="match status" value="1"/>
</dbReference>
<dbReference type="SMART" id="SM00729">
    <property type="entry name" value="Elp3"/>
    <property type="match status" value="1"/>
</dbReference>
<dbReference type="PROSITE" id="PS50926">
    <property type="entry name" value="TRAM"/>
    <property type="match status" value="1"/>
</dbReference>
<dbReference type="eggNOG" id="COG0621">
    <property type="taxonomic scope" value="Bacteria"/>
</dbReference>
<dbReference type="PANTHER" id="PTHR43020:SF2">
    <property type="entry name" value="MITOCHONDRIAL TRNA METHYLTHIOTRANSFERASE CDK5RAP1"/>
    <property type="match status" value="1"/>
</dbReference>
<dbReference type="Pfam" id="PF00919">
    <property type="entry name" value="UPF0004"/>
    <property type="match status" value="1"/>
</dbReference>
<dbReference type="SFLD" id="SFLDG01061">
    <property type="entry name" value="methylthiotransferase"/>
    <property type="match status" value="1"/>
</dbReference>
<evidence type="ECO:0000256" key="6">
    <source>
        <dbReference type="ARBA" id="ARBA00023004"/>
    </source>
</evidence>
<feature type="binding site" evidence="12">
    <location>
        <position position="10"/>
    </location>
    <ligand>
        <name>[4Fe-4S] cluster</name>
        <dbReference type="ChEBI" id="CHEBI:49883"/>
        <label>1</label>
    </ligand>
</feature>
<comment type="function">
    <text evidence="1 12">Catalyzes the methylthiolation of N6-(dimethylallyl)adenosine (i(6)A), leading to the formation of 2-methylthio-N6-(dimethylallyl)adenosine (ms(2)i(6)A) at position 37 in tRNAs that read codons beginning with uridine.</text>
</comment>
<dbReference type="HAMAP" id="MF_01864">
    <property type="entry name" value="tRNA_metthiotr_MiaB"/>
    <property type="match status" value="1"/>
</dbReference>
<dbReference type="InterPro" id="IPR023404">
    <property type="entry name" value="rSAM_horseshoe"/>
</dbReference>
<dbReference type="GO" id="GO:0005829">
    <property type="term" value="C:cytosol"/>
    <property type="evidence" value="ECO:0007669"/>
    <property type="project" value="TreeGrafter"/>
</dbReference>
<sequence>MKIAFRTFGCQMNVNDTETMAGILKSNGYVIVDNEEEADVVIVNTCAVREKAEKKLYGKLGRLRSLKKKNRNLIIGVSGCVAEKEKEALLKREEVNFVFGTRSISRVNEFLERAIKGERFVELSDFIDEINSSTPRLRTSRHHAWVTIIYGCNKFCSYCIVPYTRGREKSRSMEDILNEVKRLASKGYREVTYLGQNVDSYGKDLADGSTLAKLIRETLKIEQIERIWYLTSYPKDFSDELIDVIATSKRVSRSIHLPIQSGSNRILKAMNRGYTREEYLDLIRRIRTKVPDASISTDIIVGFPGESEDDYLQTKSLLEEVIFERVNLAIYSPREGTISAKYMKDDVPHEIKVRRLQELLELQKCLNRKINSEYIGKTVEIIVEAKHKDGMLYGRTINNKIVFFHGSEELIGSKAKITIEKTTAGPLYGQLVENELITKK</sequence>
<dbReference type="InterPro" id="IPR002792">
    <property type="entry name" value="TRAM_dom"/>
</dbReference>
<dbReference type="SUPFAM" id="SSF102114">
    <property type="entry name" value="Radical SAM enzymes"/>
    <property type="match status" value="1"/>
</dbReference>
<comment type="cofactor">
    <cofactor evidence="12">
        <name>[4Fe-4S] cluster</name>
        <dbReference type="ChEBI" id="CHEBI:49883"/>
    </cofactor>
    <text evidence="12">Binds 2 [4Fe-4S] clusters. One cluster is coordinated with 3 cysteines and an exchangeable S-adenosyl-L-methionine.</text>
</comment>
<dbReference type="NCBIfam" id="TIGR00089">
    <property type="entry name" value="MiaB/RimO family radical SAM methylthiotransferase"/>
    <property type="match status" value="1"/>
</dbReference>
<feature type="binding site" evidence="12">
    <location>
        <position position="152"/>
    </location>
    <ligand>
        <name>[4Fe-4S] cluster</name>
        <dbReference type="ChEBI" id="CHEBI:49883"/>
        <label>2</label>
        <note>4Fe-4S-S-AdoMet</note>
    </ligand>
</feature>
<reference evidence="16 17" key="1">
    <citation type="submission" date="2009-06" db="EMBL/GenBank/DDBJ databases">
        <title>Complete sequence of Thermotogales bacterium TBF 19.5.1.</title>
        <authorList>
            <consortium name="US DOE Joint Genome Institute"/>
            <person name="Lucas S."/>
            <person name="Copeland A."/>
            <person name="Lapidus A."/>
            <person name="Glavina del Rio T."/>
            <person name="Tice H."/>
            <person name="Bruce D."/>
            <person name="Goodwin L."/>
            <person name="Pitluck S."/>
            <person name="Chertkov O."/>
            <person name="Brettin T."/>
            <person name="Detter J.C."/>
            <person name="Han C."/>
            <person name="Schmutz J."/>
            <person name="Larimer F."/>
            <person name="Land M."/>
            <person name="Hauser L."/>
            <person name="Kyrpides N."/>
            <person name="Ovchinnikova G."/>
            <person name="Noll K."/>
        </authorList>
    </citation>
    <scope>NUCLEOTIDE SEQUENCE [LARGE SCALE GENOMIC DNA]</scope>
    <source>
        <strain evidence="17">ATCC BAA-1733 / DSM 21960 / TBF 19.5.1</strain>
    </source>
</reference>
<feature type="domain" description="TRAM" evidence="13">
    <location>
        <begin position="372"/>
        <end position="433"/>
    </location>
</feature>
<keyword evidence="7 12" id="KW-0411">Iron-sulfur</keyword>
<dbReference type="EMBL" id="CP001634">
    <property type="protein sequence ID" value="ACR80230.1"/>
    <property type="molecule type" value="Genomic_DNA"/>
</dbReference>
<keyword evidence="17" id="KW-1185">Reference proteome</keyword>
<dbReference type="PROSITE" id="PS01278">
    <property type="entry name" value="MTTASE_RADICAL"/>
    <property type="match status" value="1"/>
</dbReference>
<evidence type="ECO:0000256" key="11">
    <source>
        <dbReference type="ARBA" id="ARBA00081141"/>
    </source>
</evidence>
<organism evidence="16 17">
    <name type="scientific">Kosmotoga olearia (strain ATCC BAA-1733 / DSM 21960 / TBF 19.5.1)</name>
    <dbReference type="NCBI Taxonomy" id="521045"/>
    <lineage>
        <taxon>Bacteria</taxon>
        <taxon>Thermotogati</taxon>
        <taxon>Thermotogota</taxon>
        <taxon>Thermotogae</taxon>
        <taxon>Kosmotogales</taxon>
        <taxon>Kosmotogaceae</taxon>
        <taxon>Kosmotoga</taxon>
    </lineage>
</organism>
<feature type="binding site" evidence="12">
    <location>
        <position position="46"/>
    </location>
    <ligand>
        <name>[4Fe-4S] cluster</name>
        <dbReference type="ChEBI" id="CHEBI:49883"/>
        <label>1</label>
    </ligand>
</feature>
<dbReference type="Proteomes" id="UP000002382">
    <property type="component" value="Chromosome"/>
</dbReference>
<dbReference type="Gene3D" id="3.40.50.12160">
    <property type="entry name" value="Methylthiotransferase, N-terminal domain"/>
    <property type="match status" value="1"/>
</dbReference>
<gene>
    <name evidence="12" type="primary">miaB</name>
    <name evidence="16" type="ordered locus">Kole_1540</name>
</gene>
<comment type="subcellular location">
    <subcellularLocation>
        <location evidence="12">Cytoplasm</location>
    </subcellularLocation>
</comment>
<dbReference type="PANTHER" id="PTHR43020">
    <property type="entry name" value="CDK5 REGULATORY SUBUNIT-ASSOCIATED PROTEIN 1"/>
    <property type="match status" value="1"/>
</dbReference>
<evidence type="ECO:0000259" key="14">
    <source>
        <dbReference type="PROSITE" id="PS51449"/>
    </source>
</evidence>
<keyword evidence="4 12" id="KW-0949">S-adenosyl-L-methionine</keyword>
<evidence type="ECO:0000256" key="3">
    <source>
        <dbReference type="ARBA" id="ARBA00022679"/>
    </source>
</evidence>
<accession>C5CEQ0</accession>
<dbReference type="NCBIfam" id="TIGR01574">
    <property type="entry name" value="miaB-methiolase"/>
    <property type="match status" value="1"/>
</dbReference>
<dbReference type="InterPro" id="IPR013848">
    <property type="entry name" value="Methylthiotransferase_N"/>
</dbReference>
<dbReference type="RefSeq" id="WP_015868875.1">
    <property type="nucleotide sequence ID" value="NC_012785.1"/>
</dbReference>
<dbReference type="InterPro" id="IPR006463">
    <property type="entry name" value="MiaB_methiolase"/>
</dbReference>
<dbReference type="GO" id="GO:0035597">
    <property type="term" value="F:tRNA-2-methylthio-N(6)-dimethylallyladenosine(37) synthase activity"/>
    <property type="evidence" value="ECO:0007669"/>
    <property type="project" value="UniProtKB-EC"/>
</dbReference>
<feature type="binding site" evidence="12">
    <location>
        <position position="159"/>
    </location>
    <ligand>
        <name>[4Fe-4S] cluster</name>
        <dbReference type="ChEBI" id="CHEBI:49883"/>
        <label>2</label>
        <note>4Fe-4S-S-AdoMet</note>
    </ligand>
</feature>
<evidence type="ECO:0000313" key="16">
    <source>
        <dbReference type="EMBL" id="ACR80230.1"/>
    </source>
</evidence>
<dbReference type="FunFam" id="3.80.30.20:FF:000001">
    <property type="entry name" value="tRNA-2-methylthio-N(6)-dimethylallyladenosine synthase 2"/>
    <property type="match status" value="1"/>
</dbReference>
<feature type="binding site" evidence="12">
    <location>
        <position position="80"/>
    </location>
    <ligand>
        <name>[4Fe-4S] cluster</name>
        <dbReference type="ChEBI" id="CHEBI:49883"/>
        <label>1</label>
    </ligand>
</feature>
<keyword evidence="12" id="KW-0963">Cytoplasm</keyword>
<keyword evidence="12" id="KW-0819">tRNA processing</keyword>
<name>C5CEQ0_KOSOT</name>
<protein>
    <recommendedName>
        <fullName evidence="9 12">tRNA-2-methylthio-N(6)-dimethylallyladenosine synthase</fullName>
        <ecNumber evidence="8 12">2.8.4.3</ecNumber>
    </recommendedName>
    <alternativeName>
        <fullName evidence="11 12">(Dimethylallyl)adenosine tRNA methylthiotransferase MiaB</fullName>
    </alternativeName>
    <alternativeName>
        <fullName evidence="10 12">tRNA-i(6)A37 methylthiotransferase</fullName>
    </alternativeName>
</protein>
<dbReference type="CDD" id="cd01335">
    <property type="entry name" value="Radical_SAM"/>
    <property type="match status" value="1"/>
</dbReference>
<dbReference type="KEGG" id="kol:Kole_1540"/>
<dbReference type="GO" id="GO:0046872">
    <property type="term" value="F:metal ion binding"/>
    <property type="evidence" value="ECO:0007669"/>
    <property type="project" value="UniProtKB-KW"/>
</dbReference>
<evidence type="ECO:0000256" key="12">
    <source>
        <dbReference type="HAMAP-Rule" id="MF_01864"/>
    </source>
</evidence>
<comment type="catalytic activity">
    <reaction evidence="12">
        <text>N(6)-dimethylallyladenosine(37) in tRNA + (sulfur carrier)-SH + AH2 + 2 S-adenosyl-L-methionine = 2-methylsulfanyl-N(6)-dimethylallyladenosine(37) in tRNA + (sulfur carrier)-H + 5'-deoxyadenosine + L-methionine + A + S-adenosyl-L-homocysteine + 2 H(+)</text>
        <dbReference type="Rhea" id="RHEA:37067"/>
        <dbReference type="Rhea" id="RHEA-COMP:10375"/>
        <dbReference type="Rhea" id="RHEA-COMP:10376"/>
        <dbReference type="Rhea" id="RHEA-COMP:14737"/>
        <dbReference type="Rhea" id="RHEA-COMP:14739"/>
        <dbReference type="ChEBI" id="CHEBI:13193"/>
        <dbReference type="ChEBI" id="CHEBI:15378"/>
        <dbReference type="ChEBI" id="CHEBI:17319"/>
        <dbReference type="ChEBI" id="CHEBI:17499"/>
        <dbReference type="ChEBI" id="CHEBI:29917"/>
        <dbReference type="ChEBI" id="CHEBI:57844"/>
        <dbReference type="ChEBI" id="CHEBI:57856"/>
        <dbReference type="ChEBI" id="CHEBI:59789"/>
        <dbReference type="ChEBI" id="CHEBI:64428"/>
        <dbReference type="ChEBI" id="CHEBI:74415"/>
        <dbReference type="ChEBI" id="CHEBI:74417"/>
        <dbReference type="EC" id="2.8.4.3"/>
    </reaction>
</comment>
<evidence type="ECO:0000256" key="9">
    <source>
        <dbReference type="ARBA" id="ARBA00068570"/>
    </source>
</evidence>
<reference evidence="16 17" key="2">
    <citation type="journal article" date="2011" name="J. Bacteriol.">
        <title>Genome Sequence of Kosmotoga olearia Strain TBF 19.5.1, a Thermophilic Bacterium with a Wide Growth Temperature Range, Isolated from the Troll B Oil Platform in the North Sea.</title>
        <authorList>
            <person name="Swithers K.S."/>
            <person name="Dipippo J.L."/>
            <person name="Bruce D.C."/>
            <person name="Detter C."/>
            <person name="Tapia R."/>
            <person name="Han S."/>
            <person name="Goodwin L.A."/>
            <person name="Han J."/>
            <person name="Woyke T."/>
            <person name="Pitluck S."/>
            <person name="Pennacchio L."/>
            <person name="Nolan M."/>
            <person name="Mikhailova N."/>
            <person name="Land M.L."/>
            <person name="Nesbo C.L."/>
            <person name="Gogarten J.P."/>
            <person name="Noll K.M."/>
        </authorList>
    </citation>
    <scope>NUCLEOTIDE SEQUENCE [LARGE SCALE GENOMIC DNA]</scope>
    <source>
        <strain evidence="17">ATCC BAA-1733 / DSM 21960 / TBF 19.5.1</strain>
    </source>
</reference>
<dbReference type="Gene3D" id="3.80.30.20">
    <property type="entry name" value="tm_1862 like domain"/>
    <property type="match status" value="1"/>
</dbReference>
<feature type="domain" description="Radical SAM core" evidence="15">
    <location>
        <begin position="138"/>
        <end position="369"/>
    </location>
</feature>
<dbReference type="InterPro" id="IPR005839">
    <property type="entry name" value="Methylthiotransferase"/>
</dbReference>
<keyword evidence="3 12" id="KW-0808">Transferase</keyword>
<feature type="domain" description="MTTase N-terminal" evidence="14">
    <location>
        <begin position="1"/>
        <end position="116"/>
    </location>
</feature>
<dbReference type="OrthoDB" id="9805215at2"/>
<keyword evidence="6 12" id="KW-0408">Iron</keyword>
<dbReference type="EC" id="2.8.4.3" evidence="8 12"/>
<dbReference type="SFLD" id="SFLDS00029">
    <property type="entry name" value="Radical_SAM"/>
    <property type="match status" value="1"/>
</dbReference>
<dbReference type="HOGENOM" id="CLU_018697_2_0_0"/>
<evidence type="ECO:0000256" key="7">
    <source>
        <dbReference type="ARBA" id="ARBA00023014"/>
    </source>
</evidence>
<comment type="subunit">
    <text evidence="12">Monomer.</text>
</comment>
<comment type="similarity">
    <text evidence="12">Belongs to the methylthiotransferase family. MiaB subfamily.</text>
</comment>
<dbReference type="InterPro" id="IPR058240">
    <property type="entry name" value="rSAM_sf"/>
</dbReference>
<evidence type="ECO:0000256" key="2">
    <source>
        <dbReference type="ARBA" id="ARBA00022485"/>
    </source>
</evidence>
<evidence type="ECO:0000256" key="8">
    <source>
        <dbReference type="ARBA" id="ARBA00033765"/>
    </source>
</evidence>
<dbReference type="STRING" id="521045.Kole_1540"/>
<evidence type="ECO:0000256" key="10">
    <source>
        <dbReference type="ARBA" id="ARBA00080698"/>
    </source>
</evidence>
<evidence type="ECO:0000259" key="15">
    <source>
        <dbReference type="PROSITE" id="PS51918"/>
    </source>
</evidence>
<evidence type="ECO:0000256" key="1">
    <source>
        <dbReference type="ARBA" id="ARBA00003234"/>
    </source>
</evidence>
<evidence type="ECO:0000256" key="4">
    <source>
        <dbReference type="ARBA" id="ARBA00022691"/>
    </source>
</evidence>
<dbReference type="SFLD" id="SFLDG01082">
    <property type="entry name" value="B12-binding_domain_containing"/>
    <property type="match status" value="1"/>
</dbReference>
<dbReference type="PROSITE" id="PS51918">
    <property type="entry name" value="RADICAL_SAM"/>
    <property type="match status" value="1"/>
</dbReference>
<evidence type="ECO:0000259" key="13">
    <source>
        <dbReference type="PROSITE" id="PS50926"/>
    </source>
</evidence>
<dbReference type="FunFam" id="3.40.50.12160:FF:000003">
    <property type="entry name" value="CDK5 regulatory subunit-associated protein 1"/>
    <property type="match status" value="1"/>
</dbReference>
<dbReference type="Pfam" id="PF01938">
    <property type="entry name" value="TRAM"/>
    <property type="match status" value="1"/>
</dbReference>